<name>A0A401TA12_CHIPU</name>
<dbReference type="EMBL" id="BEZZ01025054">
    <property type="protein sequence ID" value="GCC39493.1"/>
    <property type="molecule type" value="Genomic_DNA"/>
</dbReference>
<evidence type="ECO:0000313" key="1">
    <source>
        <dbReference type="EMBL" id="GCC39493.1"/>
    </source>
</evidence>
<organism evidence="1 2">
    <name type="scientific">Chiloscyllium punctatum</name>
    <name type="common">Brownbanded bambooshark</name>
    <name type="synonym">Hemiscyllium punctatum</name>
    <dbReference type="NCBI Taxonomy" id="137246"/>
    <lineage>
        <taxon>Eukaryota</taxon>
        <taxon>Metazoa</taxon>
        <taxon>Chordata</taxon>
        <taxon>Craniata</taxon>
        <taxon>Vertebrata</taxon>
        <taxon>Chondrichthyes</taxon>
        <taxon>Elasmobranchii</taxon>
        <taxon>Galeomorphii</taxon>
        <taxon>Galeoidea</taxon>
        <taxon>Orectolobiformes</taxon>
        <taxon>Hemiscylliidae</taxon>
        <taxon>Chiloscyllium</taxon>
    </lineage>
</organism>
<protein>
    <submittedName>
        <fullName evidence="1">Uncharacterized protein</fullName>
    </submittedName>
</protein>
<proteinExistence type="predicted"/>
<dbReference type="Proteomes" id="UP000287033">
    <property type="component" value="Unassembled WGS sequence"/>
</dbReference>
<reference evidence="1 2" key="1">
    <citation type="journal article" date="2018" name="Nat. Ecol. Evol.">
        <title>Shark genomes provide insights into elasmobranch evolution and the origin of vertebrates.</title>
        <authorList>
            <person name="Hara Y"/>
            <person name="Yamaguchi K"/>
            <person name="Onimaru K"/>
            <person name="Kadota M"/>
            <person name="Koyanagi M"/>
            <person name="Keeley SD"/>
            <person name="Tatsumi K"/>
            <person name="Tanaka K"/>
            <person name="Motone F"/>
            <person name="Kageyama Y"/>
            <person name="Nozu R"/>
            <person name="Adachi N"/>
            <person name="Nishimura O"/>
            <person name="Nakagawa R"/>
            <person name="Tanegashima C"/>
            <person name="Kiyatake I"/>
            <person name="Matsumoto R"/>
            <person name="Murakumo K"/>
            <person name="Nishida K"/>
            <person name="Terakita A"/>
            <person name="Kuratani S"/>
            <person name="Sato K"/>
            <person name="Hyodo S Kuraku.S."/>
        </authorList>
    </citation>
    <scope>NUCLEOTIDE SEQUENCE [LARGE SCALE GENOMIC DNA]</scope>
</reference>
<evidence type="ECO:0000313" key="2">
    <source>
        <dbReference type="Proteomes" id="UP000287033"/>
    </source>
</evidence>
<sequence length="39" mass="4170">MVTSVGARFLRANPLLNTCGRDNGCGSTERGHCREVYGA</sequence>
<comment type="caution">
    <text evidence="1">The sequence shown here is derived from an EMBL/GenBank/DDBJ whole genome shotgun (WGS) entry which is preliminary data.</text>
</comment>
<gene>
    <name evidence="1" type="ORF">chiPu_0023681</name>
</gene>
<feature type="non-terminal residue" evidence="1">
    <location>
        <position position="39"/>
    </location>
</feature>
<dbReference type="AlphaFoldDB" id="A0A401TA12"/>
<accession>A0A401TA12</accession>
<keyword evidence="2" id="KW-1185">Reference proteome</keyword>